<name>A0A8K0DQH9_9ROSA</name>
<evidence type="ECO:0000313" key="2">
    <source>
        <dbReference type="Proteomes" id="UP000796880"/>
    </source>
</evidence>
<organism evidence="1 2">
    <name type="scientific">Rhamnella rubrinervis</name>
    <dbReference type="NCBI Taxonomy" id="2594499"/>
    <lineage>
        <taxon>Eukaryota</taxon>
        <taxon>Viridiplantae</taxon>
        <taxon>Streptophyta</taxon>
        <taxon>Embryophyta</taxon>
        <taxon>Tracheophyta</taxon>
        <taxon>Spermatophyta</taxon>
        <taxon>Magnoliopsida</taxon>
        <taxon>eudicotyledons</taxon>
        <taxon>Gunneridae</taxon>
        <taxon>Pentapetalae</taxon>
        <taxon>rosids</taxon>
        <taxon>fabids</taxon>
        <taxon>Rosales</taxon>
        <taxon>Rhamnaceae</taxon>
        <taxon>rhamnoid group</taxon>
        <taxon>Rhamneae</taxon>
        <taxon>Rhamnella</taxon>
    </lineage>
</organism>
<comment type="caution">
    <text evidence="1">The sequence shown here is derived from an EMBL/GenBank/DDBJ whole genome shotgun (WGS) entry which is preliminary data.</text>
</comment>
<dbReference type="AlphaFoldDB" id="A0A8K0DQH9"/>
<dbReference type="Proteomes" id="UP000796880">
    <property type="component" value="Unassembled WGS sequence"/>
</dbReference>
<evidence type="ECO:0000313" key="1">
    <source>
        <dbReference type="EMBL" id="KAF3432304.1"/>
    </source>
</evidence>
<dbReference type="EMBL" id="VOIH02000012">
    <property type="protein sequence ID" value="KAF3432304.1"/>
    <property type="molecule type" value="Genomic_DNA"/>
</dbReference>
<accession>A0A8K0DQH9</accession>
<proteinExistence type="predicted"/>
<reference evidence="1" key="1">
    <citation type="submission" date="2020-03" db="EMBL/GenBank/DDBJ databases">
        <title>A high-quality chromosome-level genome assembly of a woody plant with both climbing and erect habits, Rhamnella rubrinervis.</title>
        <authorList>
            <person name="Lu Z."/>
            <person name="Yang Y."/>
            <person name="Zhu X."/>
            <person name="Sun Y."/>
        </authorList>
    </citation>
    <scope>NUCLEOTIDE SEQUENCE</scope>
    <source>
        <strain evidence="1">BYM</strain>
        <tissue evidence="1">Leaf</tissue>
    </source>
</reference>
<keyword evidence="2" id="KW-1185">Reference proteome</keyword>
<gene>
    <name evidence="1" type="ORF">FNV43_RR27044</name>
</gene>
<sequence length="71" mass="8429">MTRHIWPRGIPYITRGTPRPTWLMPQHNWFHEELFRDVGLSCDTYGSTMTSLEPFCRISKDARIPFQHPTL</sequence>
<protein>
    <submittedName>
        <fullName evidence="1">Uncharacterized protein</fullName>
    </submittedName>
</protein>